<dbReference type="Gene3D" id="3.40.50.300">
    <property type="entry name" value="P-loop containing nucleotide triphosphate hydrolases"/>
    <property type="match status" value="1"/>
</dbReference>
<sequence length="1164" mass="128479">MSKALVKAPKLSPHDRLKQAVSEFEASLSSVQRSQFNKGKAPPTPSDVMKLSEEVDVHLSQKFGGRCFGPRFTNFLQGVQQFAALGDILIGGSQNLIACGVWSLVRFTLLSFVSVSNHVDKLSSIFMDIGRSAPRHQAIAELYPRSTKLQEFLSEYFVVVVRLCHYLCKLGQKSTFGQITSSLNQTTLMGFQTDLEKWASSIREEMRLREAQENSGFREESRSMFKFVTEEQKLAKHRRILAAKAATKNKVLDFFSTYDYETAQKQIRKAGNTSLHKRHVQYQEWKDSPDSCTLIFTGKLGSGKSVLLANIVGDLNLSTAKEPPLVAYFFCRHDIQESLQARTILGSLARQLLRTLSDLEIISENGGNSHIANSTDRILESFLKGYSPSQMTYFVIDGLDECDETERRILVDAFQKIQKKVKALFCISLRIEPNKSLSFITEQLLATRVVPLPEKNPDIDAFIEADLNRCLERELLTIGDPTLIIDIQDALVAGSQGMFLWAALQIQSLCSMRTDHAIRKALADLPKDISQTFARILEKSGSSDPLLQAKTLQVVLAAERPLTTEELREALSVIPGDADWDPSKMLNDVYSALTCCGCLLTVDEEESTVRAVHHSVKQYILHGLDDAKHTSFSIDDAQRMLADIVVTYLGYGVFETQLSRVNNRPIIPQSAPSSILQSAMGSSSTARHLAMKLLASRKQPAFDLSKTIAEVRGSSNCQLETAFKFYAYAKTYWQKHICYVSGHQSSISKLAAKAIQSRTTEIEKDLASLIACGWAAEHGNMKLVELLFQASQHKVDVFNDSSTPLLWAICLGRKDIVKALLSAGADVNKRGLFDAPLGAAVERNDMKMVELLLKSEGIDVNAQNENADSAIIIAARDKDQAIVELLLDTGKVDPNLQSKSGETALTYAAGKGRLGTVKLLLAHGSDPNLKNDIKETALMKAAKYGYVKVVTLLVNNSNVDLNAKDVSGETALIKAVIHGSIEMIELLVKNKDVDLNARNVIGQTALMIAAESRQAKMVELLVNHKDVHLNAKSLYGQTALMSAAALGYKEVVRLLVNNKDVDLNAQDSTGQTALMSAAALGFEGVVRLLVNNKDVDLHVKNSKGKTARMLAKSKNHKKTARWLEPPFLNMASLPQEVEPPLLNIDSLPQEVEVPPEVLVDFETE</sequence>
<keyword evidence="2" id="KW-0040">ANK repeat</keyword>
<keyword evidence="7" id="KW-1185">Reference proteome</keyword>
<evidence type="ECO:0000259" key="5">
    <source>
        <dbReference type="Pfam" id="PF24883"/>
    </source>
</evidence>
<evidence type="ECO:0000256" key="1">
    <source>
        <dbReference type="ARBA" id="ARBA00022737"/>
    </source>
</evidence>
<dbReference type="PANTHER" id="PTHR10039:SF10">
    <property type="entry name" value="NACHT DOMAIN-CONTAINING PROTEIN"/>
    <property type="match status" value="1"/>
</dbReference>
<dbReference type="SUPFAM" id="SSF52540">
    <property type="entry name" value="P-loop containing nucleoside triphosphate hydrolases"/>
    <property type="match status" value="1"/>
</dbReference>
<evidence type="ECO:0000259" key="3">
    <source>
        <dbReference type="Pfam" id="PF22939"/>
    </source>
</evidence>
<dbReference type="InterPro" id="IPR002110">
    <property type="entry name" value="Ankyrin_rpt"/>
</dbReference>
<keyword evidence="1" id="KW-0677">Repeat</keyword>
<dbReference type="EMBL" id="PEJP01000002">
    <property type="protein sequence ID" value="RYO72967.1"/>
    <property type="molecule type" value="Genomic_DNA"/>
</dbReference>
<dbReference type="InterPro" id="IPR036770">
    <property type="entry name" value="Ankyrin_rpt-contain_sf"/>
</dbReference>
<dbReference type="Pfam" id="PF12796">
    <property type="entry name" value="Ank_2"/>
    <property type="match status" value="3"/>
</dbReference>
<proteinExistence type="predicted"/>
<dbReference type="InterPro" id="IPR056884">
    <property type="entry name" value="NPHP3-like_N"/>
</dbReference>
<dbReference type="InterPro" id="IPR054471">
    <property type="entry name" value="GPIID_WHD"/>
</dbReference>
<dbReference type="OrthoDB" id="7464126at2759"/>
<evidence type="ECO:0000313" key="6">
    <source>
        <dbReference type="EMBL" id="RYO72967.1"/>
    </source>
</evidence>
<feature type="repeat" description="ANK" evidence="2">
    <location>
        <begin position="900"/>
        <end position="932"/>
    </location>
</feature>
<dbReference type="PROSITE" id="PS50297">
    <property type="entry name" value="ANK_REP_REGION"/>
    <property type="match status" value="2"/>
</dbReference>
<dbReference type="PANTHER" id="PTHR10039">
    <property type="entry name" value="AMELOGENIN"/>
    <property type="match status" value="1"/>
</dbReference>
<protein>
    <submittedName>
        <fullName evidence="6">Uncharacterized protein</fullName>
    </submittedName>
</protein>
<dbReference type="Pfam" id="PF00023">
    <property type="entry name" value="Ank"/>
    <property type="match status" value="2"/>
</dbReference>
<dbReference type="InterPro" id="IPR027417">
    <property type="entry name" value="P-loop_NTPase"/>
</dbReference>
<accession>A0A4Q4SQ01</accession>
<dbReference type="InterPro" id="IPR056125">
    <property type="entry name" value="DUF7708"/>
</dbReference>
<dbReference type="Proteomes" id="UP000293823">
    <property type="component" value="Unassembled WGS sequence"/>
</dbReference>
<reference evidence="7" key="1">
    <citation type="journal article" date="2019" name="bioRxiv">
        <title>Genomics, evolutionary history and diagnostics of the Alternaria alternata species group including apple and Asian pear pathotypes.</title>
        <authorList>
            <person name="Armitage A.D."/>
            <person name="Cockerton H.M."/>
            <person name="Sreenivasaprasad S."/>
            <person name="Woodhall J.W."/>
            <person name="Lane C.R."/>
            <person name="Harrison R.J."/>
            <person name="Clarkson J.P."/>
        </authorList>
    </citation>
    <scope>NUCLEOTIDE SEQUENCE [LARGE SCALE GENOMIC DNA]</scope>
    <source>
        <strain evidence="7">RGR 97.0016</strain>
    </source>
</reference>
<name>A0A4Q4SQ01_9PLEO</name>
<comment type="caution">
    <text evidence="6">The sequence shown here is derived from an EMBL/GenBank/DDBJ whole genome shotgun (WGS) entry which is preliminary data.</text>
</comment>
<evidence type="ECO:0000259" key="4">
    <source>
        <dbReference type="Pfam" id="PF24809"/>
    </source>
</evidence>
<gene>
    <name evidence="6" type="ORF">AA0113_g739</name>
</gene>
<evidence type="ECO:0000256" key="2">
    <source>
        <dbReference type="PROSITE-ProRule" id="PRU00023"/>
    </source>
</evidence>
<dbReference type="PROSITE" id="PS50088">
    <property type="entry name" value="ANK_REPEAT"/>
    <property type="match status" value="2"/>
</dbReference>
<feature type="domain" description="DUF7708" evidence="4">
    <location>
        <begin position="73"/>
        <end position="211"/>
    </location>
</feature>
<dbReference type="AlphaFoldDB" id="A0A4Q4SQ01"/>
<dbReference type="SUPFAM" id="SSF48403">
    <property type="entry name" value="Ankyrin repeat"/>
    <property type="match status" value="1"/>
</dbReference>
<dbReference type="Pfam" id="PF24883">
    <property type="entry name" value="NPHP3_N"/>
    <property type="match status" value="1"/>
</dbReference>
<dbReference type="Pfam" id="PF22939">
    <property type="entry name" value="WHD_GPIID"/>
    <property type="match status" value="1"/>
</dbReference>
<dbReference type="SMART" id="SM00248">
    <property type="entry name" value="ANK"/>
    <property type="match status" value="10"/>
</dbReference>
<organism evidence="6 7">
    <name type="scientific">Alternaria arborescens</name>
    <dbReference type="NCBI Taxonomy" id="156630"/>
    <lineage>
        <taxon>Eukaryota</taxon>
        <taxon>Fungi</taxon>
        <taxon>Dikarya</taxon>
        <taxon>Ascomycota</taxon>
        <taxon>Pezizomycotina</taxon>
        <taxon>Dothideomycetes</taxon>
        <taxon>Pleosporomycetidae</taxon>
        <taxon>Pleosporales</taxon>
        <taxon>Pleosporineae</taxon>
        <taxon>Pleosporaceae</taxon>
        <taxon>Alternaria</taxon>
        <taxon>Alternaria sect. Alternaria</taxon>
    </lineage>
</organism>
<dbReference type="Gene3D" id="1.25.40.20">
    <property type="entry name" value="Ankyrin repeat-containing domain"/>
    <property type="match status" value="3"/>
</dbReference>
<feature type="domain" description="Nephrocystin 3-like N-terminal" evidence="5">
    <location>
        <begin position="278"/>
        <end position="422"/>
    </location>
</feature>
<feature type="repeat" description="ANK" evidence="2">
    <location>
        <begin position="800"/>
        <end position="832"/>
    </location>
</feature>
<dbReference type="Pfam" id="PF24809">
    <property type="entry name" value="DUF7708"/>
    <property type="match status" value="1"/>
</dbReference>
<evidence type="ECO:0000313" key="7">
    <source>
        <dbReference type="Proteomes" id="UP000293823"/>
    </source>
</evidence>
<feature type="domain" description="GPI inositol-deacylase winged helix" evidence="3">
    <location>
        <begin position="551"/>
        <end position="634"/>
    </location>
</feature>